<protein>
    <recommendedName>
        <fullName evidence="10">Holocytochrome c-type synthase</fullName>
        <ecNumber evidence="10">4.4.1.17</ecNumber>
    </recommendedName>
</protein>
<evidence type="ECO:0000256" key="1">
    <source>
        <dbReference type="ARBA" id="ARBA00004273"/>
    </source>
</evidence>
<comment type="function">
    <text evidence="10">Lyase that catalyzes the covalent linking of the heme group to the cytochrome C apoprotein to produce the mature functional cytochrome.</text>
</comment>
<feature type="compositionally biased region" description="Polar residues" evidence="11">
    <location>
        <begin position="1"/>
        <end position="10"/>
    </location>
</feature>
<keyword evidence="7 10" id="KW-0496">Mitochondrion</keyword>
<dbReference type="EMBL" id="KB008119">
    <property type="protein sequence ID" value="ELR12319.1"/>
    <property type="molecule type" value="Genomic_DNA"/>
</dbReference>
<dbReference type="AlphaFoldDB" id="L8GHI8"/>
<feature type="region of interest" description="Disordered" evidence="11">
    <location>
        <begin position="1"/>
        <end position="42"/>
    </location>
</feature>
<gene>
    <name evidence="12" type="ORF">ACA1_373860</name>
</gene>
<evidence type="ECO:0000313" key="12">
    <source>
        <dbReference type="EMBL" id="ELR12319.1"/>
    </source>
</evidence>
<comment type="catalytic activity">
    <reaction evidence="10">
        <text>holo-[cytochrome c] = apo-[cytochrome c] + heme b</text>
        <dbReference type="Rhea" id="RHEA:22648"/>
        <dbReference type="Rhea" id="RHEA-COMP:10725"/>
        <dbReference type="Rhea" id="RHEA-COMP:10726"/>
        <dbReference type="ChEBI" id="CHEBI:29950"/>
        <dbReference type="ChEBI" id="CHEBI:60344"/>
        <dbReference type="ChEBI" id="CHEBI:83739"/>
        <dbReference type="EC" id="4.4.1.17"/>
    </reaction>
</comment>
<dbReference type="EC" id="4.4.1.17" evidence="10"/>
<dbReference type="KEGG" id="acan:ACA1_373860"/>
<dbReference type="GO" id="GO:0004408">
    <property type="term" value="F:holocytochrome-c synthase activity"/>
    <property type="evidence" value="ECO:0007669"/>
    <property type="project" value="UniProtKB-EC"/>
</dbReference>
<dbReference type="Proteomes" id="UP000011083">
    <property type="component" value="Unassembled WGS sequence"/>
</dbReference>
<dbReference type="PROSITE" id="PS00822">
    <property type="entry name" value="CYTO_HEME_LYASE_2"/>
    <property type="match status" value="1"/>
</dbReference>
<accession>L8GHI8</accession>
<name>L8GHI8_ACACF</name>
<dbReference type="GeneID" id="14912778"/>
<keyword evidence="4 10" id="KW-0479">Metal-binding</keyword>
<dbReference type="PANTHER" id="PTHR12743">
    <property type="entry name" value="CYTOCHROME C1 HEME LYASE"/>
    <property type="match status" value="1"/>
</dbReference>
<dbReference type="STRING" id="1257118.L8GHI8"/>
<keyword evidence="3 10" id="KW-0349">Heme</keyword>
<dbReference type="InterPro" id="IPR000511">
    <property type="entry name" value="Holocyt_c/c1_synthase"/>
</dbReference>
<proteinExistence type="inferred from homology"/>
<dbReference type="RefSeq" id="XP_004334332.1">
    <property type="nucleotide sequence ID" value="XM_004334284.1"/>
</dbReference>
<keyword evidence="8 10" id="KW-0472">Membrane</keyword>
<evidence type="ECO:0000256" key="11">
    <source>
        <dbReference type="SAM" id="MobiDB-lite"/>
    </source>
</evidence>
<keyword evidence="6 10" id="KW-0408">Iron</keyword>
<dbReference type="PANTHER" id="PTHR12743:SF0">
    <property type="entry name" value="HOLOCYTOCHROME C-TYPE SYNTHASE"/>
    <property type="match status" value="1"/>
</dbReference>
<keyword evidence="5 10" id="KW-0999">Mitochondrion inner membrane</keyword>
<evidence type="ECO:0000256" key="10">
    <source>
        <dbReference type="RuleBase" id="RU363130"/>
    </source>
</evidence>
<evidence type="ECO:0000313" key="13">
    <source>
        <dbReference type="Proteomes" id="UP000011083"/>
    </source>
</evidence>
<dbReference type="OMA" id="NEESWKH"/>
<sequence>MPVQPNQQPAPGQRFTLPTDRYRSSIPKAATTPGSANQPNEEEAWLYPSPQMFYNAMRRKGWDPREEDMTAVVSIHNAVNERSWSQRPRLARFRGRPTDLSPKARMMSWLGYKLPFDRHDWIVDRCGTEVRYVIDFYQGEVPQGDSHQAPPSAFFLDVRPALDSFGSAYDRIRMGLHSTFPSAFSIGKEKDLS</sequence>
<evidence type="ECO:0000256" key="8">
    <source>
        <dbReference type="ARBA" id="ARBA00023136"/>
    </source>
</evidence>
<evidence type="ECO:0000256" key="7">
    <source>
        <dbReference type="ARBA" id="ARBA00023128"/>
    </source>
</evidence>
<evidence type="ECO:0000256" key="4">
    <source>
        <dbReference type="ARBA" id="ARBA00022723"/>
    </source>
</evidence>
<reference evidence="12 13" key="1">
    <citation type="journal article" date="2013" name="Genome Biol.">
        <title>Genome of Acanthamoeba castellanii highlights extensive lateral gene transfer and early evolution of tyrosine kinase signaling.</title>
        <authorList>
            <person name="Clarke M."/>
            <person name="Lohan A.J."/>
            <person name="Liu B."/>
            <person name="Lagkouvardos I."/>
            <person name="Roy S."/>
            <person name="Zafar N."/>
            <person name="Bertelli C."/>
            <person name="Schilde C."/>
            <person name="Kianianmomeni A."/>
            <person name="Burglin T.R."/>
            <person name="Frech C."/>
            <person name="Turcotte B."/>
            <person name="Kopec K.O."/>
            <person name="Synnott J.M."/>
            <person name="Choo C."/>
            <person name="Paponov I."/>
            <person name="Finkler A."/>
            <person name="Soon Heng Tan C."/>
            <person name="Hutchins A.P."/>
            <person name="Weinmeier T."/>
            <person name="Rattei T."/>
            <person name="Chu J.S."/>
            <person name="Gimenez G."/>
            <person name="Irimia M."/>
            <person name="Rigden D.J."/>
            <person name="Fitzpatrick D.A."/>
            <person name="Lorenzo-Morales J."/>
            <person name="Bateman A."/>
            <person name="Chiu C.H."/>
            <person name="Tang P."/>
            <person name="Hegemann P."/>
            <person name="Fromm H."/>
            <person name="Raoult D."/>
            <person name="Greub G."/>
            <person name="Miranda-Saavedra D."/>
            <person name="Chen N."/>
            <person name="Nash P."/>
            <person name="Ginger M.L."/>
            <person name="Horn M."/>
            <person name="Schaap P."/>
            <person name="Caler L."/>
            <person name="Loftus B."/>
        </authorList>
    </citation>
    <scope>NUCLEOTIDE SEQUENCE [LARGE SCALE GENOMIC DNA]</scope>
    <source>
        <strain evidence="12 13">Neff</strain>
    </source>
</reference>
<comment type="similarity">
    <text evidence="2 10">Belongs to the cytochrome c-type heme lyase family.</text>
</comment>
<keyword evidence="9 10" id="KW-0456">Lyase</keyword>
<evidence type="ECO:0000256" key="3">
    <source>
        <dbReference type="ARBA" id="ARBA00022617"/>
    </source>
</evidence>
<dbReference type="GO" id="GO:0046872">
    <property type="term" value="F:metal ion binding"/>
    <property type="evidence" value="ECO:0007669"/>
    <property type="project" value="UniProtKB-KW"/>
</dbReference>
<organism evidence="12 13">
    <name type="scientific">Acanthamoeba castellanii (strain ATCC 30010 / Neff)</name>
    <dbReference type="NCBI Taxonomy" id="1257118"/>
    <lineage>
        <taxon>Eukaryota</taxon>
        <taxon>Amoebozoa</taxon>
        <taxon>Discosea</taxon>
        <taxon>Longamoebia</taxon>
        <taxon>Centramoebida</taxon>
        <taxon>Acanthamoebidae</taxon>
        <taxon>Acanthamoeba</taxon>
    </lineage>
</organism>
<keyword evidence="13" id="KW-1185">Reference proteome</keyword>
<evidence type="ECO:0000256" key="6">
    <source>
        <dbReference type="ARBA" id="ARBA00023004"/>
    </source>
</evidence>
<evidence type="ECO:0000256" key="2">
    <source>
        <dbReference type="ARBA" id="ARBA00007255"/>
    </source>
</evidence>
<dbReference type="VEuPathDB" id="AmoebaDB:ACA1_373860"/>
<dbReference type="GO" id="GO:0005743">
    <property type="term" value="C:mitochondrial inner membrane"/>
    <property type="evidence" value="ECO:0007669"/>
    <property type="project" value="UniProtKB-SubCell"/>
</dbReference>
<evidence type="ECO:0000256" key="5">
    <source>
        <dbReference type="ARBA" id="ARBA00022792"/>
    </source>
</evidence>
<dbReference type="Pfam" id="PF01265">
    <property type="entry name" value="Cyto_heme_lyase"/>
    <property type="match status" value="1"/>
</dbReference>
<dbReference type="OrthoDB" id="4243at2759"/>
<comment type="subcellular location">
    <subcellularLocation>
        <location evidence="1 10">Mitochondrion inner membrane</location>
    </subcellularLocation>
</comment>
<evidence type="ECO:0000256" key="9">
    <source>
        <dbReference type="ARBA" id="ARBA00023239"/>
    </source>
</evidence>